<gene>
    <name evidence="1" type="ORF">AArcSt11_11890</name>
</gene>
<name>A0AAE3FRP1_9EURY</name>
<comment type="caution">
    <text evidence="1">The sequence shown here is derived from an EMBL/GenBank/DDBJ whole genome shotgun (WGS) entry which is preliminary data.</text>
</comment>
<organism evidence="1 2">
    <name type="scientific">Natranaeroarchaeum aerophilus</name>
    <dbReference type="NCBI Taxonomy" id="2917711"/>
    <lineage>
        <taxon>Archaea</taxon>
        <taxon>Methanobacteriati</taxon>
        <taxon>Methanobacteriota</taxon>
        <taxon>Stenosarchaea group</taxon>
        <taxon>Halobacteria</taxon>
        <taxon>Halobacteriales</taxon>
        <taxon>Natronoarchaeaceae</taxon>
        <taxon>Natranaeroarchaeum</taxon>
    </lineage>
</organism>
<dbReference type="EMBL" id="JAKRVY010000006">
    <property type="protein sequence ID" value="MCL9814352.1"/>
    <property type="molecule type" value="Genomic_DNA"/>
</dbReference>
<keyword evidence="2" id="KW-1185">Reference proteome</keyword>
<sequence>MGESDKINPERELASLKGHSKHFLDANLLIGFSVKWDDMHSASAYYFDISTAEYVTSIRVHEEARKVVETCRRRTLQVAARVADDFSIGEEYRLIDDLQRFVDREFDDLKSPVKKYISHRESIFQQLAHSPPDNLKNELQQQIKQDFQVAVAFLQKLKTPESSLHIWTDAPEDHSPTYPGKFSDLNQIMENSDDRDLLLDAYHYFEKQQEDSLLIATLDRSDFVEDRSALEDTLRSIRILDLLGLYRVTAGQTATHDH</sequence>
<proteinExistence type="predicted"/>
<accession>A0AAE3FRP1</accession>
<dbReference type="Proteomes" id="UP001202674">
    <property type="component" value="Unassembled WGS sequence"/>
</dbReference>
<evidence type="ECO:0000313" key="2">
    <source>
        <dbReference type="Proteomes" id="UP001202674"/>
    </source>
</evidence>
<dbReference type="RefSeq" id="WP_250597304.1">
    <property type="nucleotide sequence ID" value="NZ_JAKRVY010000006.1"/>
</dbReference>
<reference evidence="1 2" key="1">
    <citation type="journal article" date="2022" name="Syst. Appl. Microbiol.">
        <title>Natronocalculus amylovorans gen. nov., sp. nov., and Natranaeroarchaeum aerophilus sp. nov., dominant culturable amylolytic natronoarchaea from hypersaline soda lakes in southwestern Siberia.</title>
        <authorList>
            <person name="Sorokin D.Y."/>
            <person name="Elcheninov A.G."/>
            <person name="Khizhniak T.V."/>
            <person name="Koenen M."/>
            <person name="Bale N.J."/>
            <person name="Damste J.S.S."/>
            <person name="Kublanov I.V."/>
        </authorList>
    </citation>
    <scope>NUCLEOTIDE SEQUENCE [LARGE SCALE GENOMIC DNA]</scope>
    <source>
        <strain evidence="1 2">AArc-St1-1</strain>
    </source>
</reference>
<protein>
    <submittedName>
        <fullName evidence="1">Uncharacterized protein</fullName>
    </submittedName>
</protein>
<evidence type="ECO:0000313" key="1">
    <source>
        <dbReference type="EMBL" id="MCL9814352.1"/>
    </source>
</evidence>
<dbReference type="AlphaFoldDB" id="A0AAE3FRP1"/>